<evidence type="ECO:0000313" key="5">
    <source>
        <dbReference type="Proteomes" id="UP001190926"/>
    </source>
</evidence>
<keyword evidence="5" id="KW-1185">Reference proteome</keyword>
<protein>
    <submittedName>
        <fullName evidence="4">C2H2 type zinc finger transcription factor family</fullName>
    </submittedName>
</protein>
<dbReference type="AlphaFoldDB" id="A0AAD4JI43"/>
<keyword evidence="1" id="KW-0863">Zinc-finger</keyword>
<feature type="compositionally biased region" description="Polar residues" evidence="2">
    <location>
        <begin position="394"/>
        <end position="405"/>
    </location>
</feature>
<dbReference type="PANTHER" id="PTHR47591:SF1">
    <property type="entry name" value="ZINC FINGER PROTEIN ZAT2-RELATED"/>
    <property type="match status" value="1"/>
</dbReference>
<dbReference type="PANTHER" id="PTHR47591">
    <property type="entry name" value="ZINC FINGER PROTEIN ZAT2-RELATED"/>
    <property type="match status" value="1"/>
</dbReference>
<dbReference type="PROSITE" id="PS50157">
    <property type="entry name" value="ZINC_FINGER_C2H2_2"/>
    <property type="match status" value="2"/>
</dbReference>
<keyword evidence="1" id="KW-0479">Metal-binding</keyword>
<feature type="domain" description="C2H2-type" evidence="3">
    <location>
        <begin position="307"/>
        <end position="334"/>
    </location>
</feature>
<feature type="domain" description="C2H2-type" evidence="3">
    <location>
        <begin position="51"/>
        <end position="79"/>
    </location>
</feature>
<dbReference type="InterPro" id="IPR013087">
    <property type="entry name" value="Znf_C2H2_type"/>
</dbReference>
<gene>
    <name evidence="4" type="ORF">C2S53_004653</name>
</gene>
<feature type="compositionally biased region" description="Acidic residues" evidence="2">
    <location>
        <begin position="381"/>
        <end position="391"/>
    </location>
</feature>
<feature type="compositionally biased region" description="Basic residues" evidence="2">
    <location>
        <begin position="352"/>
        <end position="363"/>
    </location>
</feature>
<sequence length="405" mass="44271">MDHNEDDAAKSAAPSSKIPLIKIRLPKKMEEEAAAAAAAKAKAAEEVKGEHWCKECNRNFSSGKALGGHMSSAHVQANKDYSFKKLSSKKKPSSSYSGSNSNTCMMCLRDFQSKKSLFGHMRCHPERDWRGMEPPPDYKIHSSGEASSEDDQIDDVGFNLKSWPTSNKRGRGPLINSPAIRAPDSGSENKGSESFVAGLQLIKLLKGDSRKQENGPNNPDLEQQQQEETVVDEIESGGKGKEKLPENQDSDSGIDPNDELYITAIQVLVSGKRDYSNNEKRVAVVEEKPPAEIISPSPSPNPSPEKYKCNECGRLFPTHQALGGHRSSHNKFKMTIINTNEIRDSNPETQVKKKRKKKEKKTVKGGGGGGGFAFDLNMAPAEEDEEEEGESSNDHNTSAASLSNS</sequence>
<feature type="region of interest" description="Disordered" evidence="2">
    <location>
        <begin position="338"/>
        <end position="405"/>
    </location>
</feature>
<evidence type="ECO:0000256" key="2">
    <source>
        <dbReference type="SAM" id="MobiDB-lite"/>
    </source>
</evidence>
<keyword evidence="1" id="KW-0862">Zinc</keyword>
<proteinExistence type="predicted"/>
<evidence type="ECO:0000259" key="3">
    <source>
        <dbReference type="PROSITE" id="PS50157"/>
    </source>
</evidence>
<reference evidence="4 5" key="1">
    <citation type="journal article" date="2021" name="Nat. Commun.">
        <title>Incipient diploidization of the medicinal plant Perilla within 10,000 years.</title>
        <authorList>
            <person name="Zhang Y."/>
            <person name="Shen Q."/>
            <person name="Leng L."/>
            <person name="Zhang D."/>
            <person name="Chen S."/>
            <person name="Shi Y."/>
            <person name="Ning Z."/>
            <person name="Chen S."/>
        </authorList>
    </citation>
    <scope>NUCLEOTIDE SEQUENCE [LARGE SCALE GENOMIC DNA]</scope>
    <source>
        <strain evidence="5">cv. PC099</strain>
    </source>
</reference>
<feature type="compositionally biased region" description="Basic and acidic residues" evidence="2">
    <location>
        <begin position="236"/>
        <end position="246"/>
    </location>
</feature>
<dbReference type="InterPro" id="IPR036236">
    <property type="entry name" value="Znf_C2H2_sf"/>
</dbReference>
<dbReference type="GO" id="GO:0008270">
    <property type="term" value="F:zinc ion binding"/>
    <property type="evidence" value="ECO:0007669"/>
    <property type="project" value="UniProtKB-KW"/>
</dbReference>
<name>A0AAD4JI43_PERFH</name>
<dbReference type="Proteomes" id="UP001190926">
    <property type="component" value="Unassembled WGS sequence"/>
</dbReference>
<dbReference type="SUPFAM" id="SSF57667">
    <property type="entry name" value="beta-beta-alpha zinc fingers"/>
    <property type="match status" value="1"/>
</dbReference>
<organism evidence="4 5">
    <name type="scientific">Perilla frutescens var. hirtella</name>
    <name type="common">Perilla citriodora</name>
    <name type="synonym">Perilla setoyensis</name>
    <dbReference type="NCBI Taxonomy" id="608512"/>
    <lineage>
        <taxon>Eukaryota</taxon>
        <taxon>Viridiplantae</taxon>
        <taxon>Streptophyta</taxon>
        <taxon>Embryophyta</taxon>
        <taxon>Tracheophyta</taxon>
        <taxon>Spermatophyta</taxon>
        <taxon>Magnoliopsida</taxon>
        <taxon>eudicotyledons</taxon>
        <taxon>Gunneridae</taxon>
        <taxon>Pentapetalae</taxon>
        <taxon>asterids</taxon>
        <taxon>lamiids</taxon>
        <taxon>Lamiales</taxon>
        <taxon>Lamiaceae</taxon>
        <taxon>Nepetoideae</taxon>
        <taxon>Elsholtzieae</taxon>
        <taxon>Perilla</taxon>
    </lineage>
</organism>
<evidence type="ECO:0000256" key="1">
    <source>
        <dbReference type="PROSITE-ProRule" id="PRU00042"/>
    </source>
</evidence>
<dbReference type="Pfam" id="PF13912">
    <property type="entry name" value="zf-C2H2_6"/>
    <property type="match status" value="3"/>
</dbReference>
<dbReference type="Gene3D" id="3.30.160.60">
    <property type="entry name" value="Classic Zinc Finger"/>
    <property type="match status" value="2"/>
</dbReference>
<dbReference type="SMART" id="SM00355">
    <property type="entry name" value="ZnF_C2H2"/>
    <property type="match status" value="3"/>
</dbReference>
<comment type="caution">
    <text evidence="4">The sequence shown here is derived from an EMBL/GenBank/DDBJ whole genome shotgun (WGS) entry which is preliminary data.</text>
</comment>
<evidence type="ECO:0000313" key="4">
    <source>
        <dbReference type="EMBL" id="KAH6834290.1"/>
    </source>
</evidence>
<dbReference type="PROSITE" id="PS00028">
    <property type="entry name" value="ZINC_FINGER_C2H2_1"/>
    <property type="match status" value="3"/>
</dbReference>
<feature type="compositionally biased region" description="Basic and acidic residues" evidence="2">
    <location>
        <begin position="127"/>
        <end position="142"/>
    </location>
</feature>
<feature type="region of interest" description="Disordered" evidence="2">
    <location>
        <begin position="127"/>
        <end position="193"/>
    </location>
</feature>
<dbReference type="EMBL" id="SDAM02000052">
    <property type="protein sequence ID" value="KAH6834290.1"/>
    <property type="molecule type" value="Genomic_DNA"/>
</dbReference>
<accession>A0AAD4JI43</accession>
<feature type="region of interest" description="Disordered" evidence="2">
    <location>
        <begin position="208"/>
        <end position="257"/>
    </location>
</feature>